<dbReference type="Proteomes" id="UP000199608">
    <property type="component" value="Unassembled WGS sequence"/>
</dbReference>
<evidence type="ECO:0000313" key="2">
    <source>
        <dbReference type="EMBL" id="SDU56579.1"/>
    </source>
</evidence>
<gene>
    <name evidence="2" type="ORF">SAMN04487931_11317</name>
</gene>
<accession>A0A1H2JJD0</accession>
<dbReference type="EMBL" id="FNLL01000013">
    <property type="protein sequence ID" value="SDU56579.1"/>
    <property type="molecule type" value="Genomic_DNA"/>
</dbReference>
<organism evidence="2 3">
    <name type="scientific">Desulfobacula phenolica</name>
    <dbReference type="NCBI Taxonomy" id="90732"/>
    <lineage>
        <taxon>Bacteria</taxon>
        <taxon>Pseudomonadati</taxon>
        <taxon>Thermodesulfobacteriota</taxon>
        <taxon>Desulfobacteria</taxon>
        <taxon>Desulfobacterales</taxon>
        <taxon>Desulfobacteraceae</taxon>
        <taxon>Desulfobacula</taxon>
    </lineage>
</organism>
<dbReference type="InterPro" id="IPR036514">
    <property type="entry name" value="SGNH_hydro_sf"/>
</dbReference>
<dbReference type="AlphaFoldDB" id="A0A1H2JJD0"/>
<feature type="domain" description="SGNH hydrolase-type esterase" evidence="1">
    <location>
        <begin position="39"/>
        <end position="188"/>
    </location>
</feature>
<dbReference type="PANTHER" id="PTHR30383:SF5">
    <property type="entry name" value="SGNH HYDROLASE-TYPE ESTERASE DOMAIN-CONTAINING PROTEIN"/>
    <property type="match status" value="1"/>
</dbReference>
<dbReference type="InterPro" id="IPR051532">
    <property type="entry name" value="Ester_Hydrolysis_Enzymes"/>
</dbReference>
<dbReference type="RefSeq" id="WP_014955566.1">
    <property type="nucleotide sequence ID" value="NZ_FNLL01000013.1"/>
</dbReference>
<evidence type="ECO:0000259" key="1">
    <source>
        <dbReference type="Pfam" id="PF13472"/>
    </source>
</evidence>
<keyword evidence="3" id="KW-1185">Reference proteome</keyword>
<dbReference type="GO" id="GO:0004622">
    <property type="term" value="F:phosphatidylcholine lysophospholipase activity"/>
    <property type="evidence" value="ECO:0007669"/>
    <property type="project" value="TreeGrafter"/>
</dbReference>
<dbReference type="InterPro" id="IPR013830">
    <property type="entry name" value="SGNH_hydro"/>
</dbReference>
<dbReference type="Pfam" id="PF13472">
    <property type="entry name" value="Lipase_GDSL_2"/>
    <property type="match status" value="1"/>
</dbReference>
<reference evidence="3" key="1">
    <citation type="submission" date="2016-10" db="EMBL/GenBank/DDBJ databases">
        <authorList>
            <person name="Varghese N."/>
            <person name="Submissions S."/>
        </authorList>
    </citation>
    <scope>NUCLEOTIDE SEQUENCE [LARGE SCALE GENOMIC DNA]</scope>
    <source>
        <strain evidence="3">DSM 3384</strain>
    </source>
</reference>
<dbReference type="PANTHER" id="PTHR30383">
    <property type="entry name" value="THIOESTERASE 1/PROTEASE 1/LYSOPHOSPHOLIPASE L1"/>
    <property type="match status" value="1"/>
</dbReference>
<protein>
    <submittedName>
        <fullName evidence="2">Lysophospholipase L1</fullName>
    </submittedName>
</protein>
<sequence>MKTIIITSTVILVSLAVLFSFPSSYKIKNADPIGETIVCFGDSLTYGTGATKGMDYPSQLSRLIDIEVINSGVPGDTTEKALNRIDKIINMNPRIVLITIGGNDLKNGVKKEIAFKNIEQLIHIIQKNGALVILGGIDVPFWGRGFGRGYIELAEKTGSVLVQNIFKDIFGKPRLMSDSIHPNNQGYTIMAKHFYKALKPYL</sequence>
<dbReference type="Gene3D" id="3.40.50.1110">
    <property type="entry name" value="SGNH hydrolase"/>
    <property type="match status" value="1"/>
</dbReference>
<dbReference type="SUPFAM" id="SSF52266">
    <property type="entry name" value="SGNH hydrolase"/>
    <property type="match status" value="1"/>
</dbReference>
<name>A0A1H2JJD0_9BACT</name>
<evidence type="ECO:0000313" key="3">
    <source>
        <dbReference type="Proteomes" id="UP000199608"/>
    </source>
</evidence>
<proteinExistence type="predicted"/>